<evidence type="ECO:0000313" key="4">
    <source>
        <dbReference type="EMBL" id="EEY67947.1"/>
    </source>
</evidence>
<proteinExistence type="predicted"/>
<feature type="domain" description="Ubiquitin-like protease family profile" evidence="3">
    <location>
        <begin position="20"/>
        <end position="71"/>
    </location>
</feature>
<dbReference type="GeneID" id="9463514"/>
<name>D0NXZ6_PHYIT</name>
<dbReference type="InterPro" id="IPR003653">
    <property type="entry name" value="Peptidase_C48_C"/>
</dbReference>
<dbReference type="HOGENOM" id="CLU_2325317_0_0_1"/>
<dbReference type="GO" id="GO:0008234">
    <property type="term" value="F:cysteine-type peptidase activity"/>
    <property type="evidence" value="ECO:0007669"/>
    <property type="project" value="InterPro"/>
</dbReference>
<keyword evidence="2" id="KW-0378">Hydrolase</keyword>
<evidence type="ECO:0000313" key="5">
    <source>
        <dbReference type="Proteomes" id="UP000006643"/>
    </source>
</evidence>
<sequence length="99" mass="11324">MEHGAVSVPMTVFADMFKNLSTEKILIPVCCNKNHWCGIMVDVERTEAVVLQPFIEGNPKLYELWSPLESLQTQQSDIRRCHHIAIAGKFMFPNLGWVH</sequence>
<keyword evidence="5" id="KW-1185">Reference proteome</keyword>
<evidence type="ECO:0000256" key="2">
    <source>
        <dbReference type="ARBA" id="ARBA00022801"/>
    </source>
</evidence>
<dbReference type="GO" id="GO:0006508">
    <property type="term" value="P:proteolysis"/>
    <property type="evidence" value="ECO:0007669"/>
    <property type="project" value="UniProtKB-KW"/>
</dbReference>
<dbReference type="InParanoid" id="D0NXZ6"/>
<dbReference type="Pfam" id="PF02902">
    <property type="entry name" value="Peptidase_C48"/>
    <property type="match status" value="1"/>
</dbReference>
<dbReference type="EMBL" id="DS028184">
    <property type="protein sequence ID" value="EEY67947.1"/>
    <property type="molecule type" value="Genomic_DNA"/>
</dbReference>
<gene>
    <name evidence="4" type="ORF">PITG_18363</name>
</gene>
<dbReference type="Proteomes" id="UP000006643">
    <property type="component" value="Unassembled WGS sequence"/>
</dbReference>
<evidence type="ECO:0000256" key="1">
    <source>
        <dbReference type="ARBA" id="ARBA00022670"/>
    </source>
</evidence>
<dbReference type="KEGG" id="pif:PITG_18363"/>
<keyword evidence="1" id="KW-0645">Protease</keyword>
<dbReference type="RefSeq" id="XP_002997809.1">
    <property type="nucleotide sequence ID" value="XM_002997763.1"/>
</dbReference>
<dbReference type="OrthoDB" id="91731at2759"/>
<protein>
    <recommendedName>
        <fullName evidence="3">Ubiquitin-like protease family profile domain-containing protein</fullName>
    </recommendedName>
</protein>
<evidence type="ECO:0000259" key="3">
    <source>
        <dbReference type="Pfam" id="PF02902"/>
    </source>
</evidence>
<organism evidence="4 5">
    <name type="scientific">Phytophthora infestans (strain T30-4)</name>
    <name type="common">Potato late blight agent</name>
    <dbReference type="NCBI Taxonomy" id="403677"/>
    <lineage>
        <taxon>Eukaryota</taxon>
        <taxon>Sar</taxon>
        <taxon>Stramenopiles</taxon>
        <taxon>Oomycota</taxon>
        <taxon>Peronosporomycetes</taxon>
        <taxon>Peronosporales</taxon>
        <taxon>Peronosporaceae</taxon>
        <taxon>Phytophthora</taxon>
    </lineage>
</organism>
<dbReference type="AlphaFoldDB" id="D0NXZ6"/>
<accession>D0NXZ6</accession>
<dbReference type="VEuPathDB" id="FungiDB:PITG_18363"/>
<reference evidence="5" key="1">
    <citation type="journal article" date="2009" name="Nature">
        <title>Genome sequence and analysis of the Irish potato famine pathogen Phytophthora infestans.</title>
        <authorList>
            <consortium name="The Broad Institute Genome Sequencing Platform"/>
            <person name="Haas B.J."/>
            <person name="Kamoun S."/>
            <person name="Zody M.C."/>
            <person name="Jiang R.H."/>
            <person name="Handsaker R.E."/>
            <person name="Cano L.M."/>
            <person name="Grabherr M."/>
            <person name="Kodira C.D."/>
            <person name="Raffaele S."/>
            <person name="Torto-Alalibo T."/>
            <person name="Bozkurt T.O."/>
            <person name="Ah-Fong A.M."/>
            <person name="Alvarado L."/>
            <person name="Anderson V.L."/>
            <person name="Armstrong M.R."/>
            <person name="Avrova A."/>
            <person name="Baxter L."/>
            <person name="Beynon J."/>
            <person name="Boevink P.C."/>
            <person name="Bollmann S.R."/>
            <person name="Bos J.I."/>
            <person name="Bulone V."/>
            <person name="Cai G."/>
            <person name="Cakir C."/>
            <person name="Carrington J.C."/>
            <person name="Chawner M."/>
            <person name="Conti L."/>
            <person name="Costanzo S."/>
            <person name="Ewan R."/>
            <person name="Fahlgren N."/>
            <person name="Fischbach M.A."/>
            <person name="Fugelstad J."/>
            <person name="Gilroy E.M."/>
            <person name="Gnerre S."/>
            <person name="Green P.J."/>
            <person name="Grenville-Briggs L.J."/>
            <person name="Griffith J."/>
            <person name="Grunwald N.J."/>
            <person name="Horn K."/>
            <person name="Horner N.R."/>
            <person name="Hu C.H."/>
            <person name="Huitema E."/>
            <person name="Jeong D.H."/>
            <person name="Jones A.M."/>
            <person name="Jones J.D."/>
            <person name="Jones R.W."/>
            <person name="Karlsson E.K."/>
            <person name="Kunjeti S.G."/>
            <person name="Lamour K."/>
            <person name="Liu Z."/>
            <person name="Ma L."/>
            <person name="Maclean D."/>
            <person name="Chibucos M.C."/>
            <person name="McDonald H."/>
            <person name="McWalters J."/>
            <person name="Meijer H.J."/>
            <person name="Morgan W."/>
            <person name="Morris P.F."/>
            <person name="Munro C.A."/>
            <person name="O'Neill K."/>
            <person name="Ospina-Giraldo M."/>
            <person name="Pinzon A."/>
            <person name="Pritchard L."/>
            <person name="Ramsahoye B."/>
            <person name="Ren Q."/>
            <person name="Restrepo S."/>
            <person name="Roy S."/>
            <person name="Sadanandom A."/>
            <person name="Savidor A."/>
            <person name="Schornack S."/>
            <person name="Schwartz D.C."/>
            <person name="Schumann U.D."/>
            <person name="Schwessinger B."/>
            <person name="Seyer L."/>
            <person name="Sharpe T."/>
            <person name="Silvar C."/>
            <person name="Song J."/>
            <person name="Studholme D.J."/>
            <person name="Sykes S."/>
            <person name="Thines M."/>
            <person name="van de Vondervoort P.J."/>
            <person name="Phuntumart V."/>
            <person name="Wawra S."/>
            <person name="Weide R."/>
            <person name="Win J."/>
            <person name="Young C."/>
            <person name="Zhou S."/>
            <person name="Fry W."/>
            <person name="Meyers B.C."/>
            <person name="van West P."/>
            <person name="Ristaino J."/>
            <person name="Govers F."/>
            <person name="Birch P.R."/>
            <person name="Whisson S.C."/>
            <person name="Judelson H.S."/>
            <person name="Nusbaum C."/>
        </authorList>
    </citation>
    <scope>NUCLEOTIDE SEQUENCE [LARGE SCALE GENOMIC DNA]</scope>
    <source>
        <strain evidence="5">T30-4</strain>
    </source>
</reference>